<evidence type="ECO:0000313" key="4">
    <source>
        <dbReference type="Proteomes" id="UP001143370"/>
    </source>
</evidence>
<comment type="caution">
    <text evidence="3">The sequence shown here is derived from an EMBL/GenBank/DDBJ whole genome shotgun (WGS) entry which is preliminary data.</text>
</comment>
<gene>
    <name evidence="3" type="ORF">GCM10017643_39030</name>
</gene>
<evidence type="ECO:0000256" key="2">
    <source>
        <dbReference type="SAM" id="Phobius"/>
    </source>
</evidence>
<evidence type="ECO:0000313" key="3">
    <source>
        <dbReference type="EMBL" id="GLK73785.1"/>
    </source>
</evidence>
<accession>A0A9W6JA77</accession>
<keyword evidence="2" id="KW-0472">Membrane</keyword>
<name>A0A9W6JA77_9HYPH</name>
<keyword evidence="4" id="KW-1185">Reference proteome</keyword>
<feature type="transmembrane region" description="Helical" evidence="2">
    <location>
        <begin position="48"/>
        <end position="66"/>
    </location>
</feature>
<keyword evidence="2" id="KW-0812">Transmembrane</keyword>
<reference evidence="3" key="1">
    <citation type="journal article" date="2014" name="Int. J. Syst. Evol. Microbiol.">
        <title>Complete genome sequence of Corynebacterium casei LMG S-19264T (=DSM 44701T), isolated from a smear-ripened cheese.</title>
        <authorList>
            <consortium name="US DOE Joint Genome Institute (JGI-PGF)"/>
            <person name="Walter F."/>
            <person name="Albersmeier A."/>
            <person name="Kalinowski J."/>
            <person name="Ruckert C."/>
        </authorList>
    </citation>
    <scope>NUCLEOTIDE SEQUENCE</scope>
    <source>
        <strain evidence="3">VKM B-2484</strain>
    </source>
</reference>
<evidence type="ECO:0000256" key="1">
    <source>
        <dbReference type="SAM" id="MobiDB-lite"/>
    </source>
</evidence>
<dbReference type="AlphaFoldDB" id="A0A9W6JA77"/>
<feature type="region of interest" description="Disordered" evidence="1">
    <location>
        <begin position="1"/>
        <end position="34"/>
    </location>
</feature>
<dbReference type="Proteomes" id="UP001143370">
    <property type="component" value="Unassembled WGS sequence"/>
</dbReference>
<reference evidence="3" key="2">
    <citation type="submission" date="2023-01" db="EMBL/GenBank/DDBJ databases">
        <authorList>
            <person name="Sun Q."/>
            <person name="Evtushenko L."/>
        </authorList>
    </citation>
    <scope>NUCLEOTIDE SEQUENCE</scope>
    <source>
        <strain evidence="3">VKM B-2484</strain>
    </source>
</reference>
<feature type="transmembrane region" description="Helical" evidence="2">
    <location>
        <begin position="72"/>
        <end position="91"/>
    </location>
</feature>
<organism evidence="3 4">
    <name type="scientific">Ancylobacter dichloromethanicus</name>
    <dbReference type="NCBI Taxonomy" id="518825"/>
    <lineage>
        <taxon>Bacteria</taxon>
        <taxon>Pseudomonadati</taxon>
        <taxon>Pseudomonadota</taxon>
        <taxon>Alphaproteobacteria</taxon>
        <taxon>Hyphomicrobiales</taxon>
        <taxon>Xanthobacteraceae</taxon>
        <taxon>Ancylobacter</taxon>
    </lineage>
</organism>
<feature type="compositionally biased region" description="Basic and acidic residues" evidence="1">
    <location>
        <begin position="1"/>
        <end position="17"/>
    </location>
</feature>
<proteinExistence type="predicted"/>
<dbReference type="EMBL" id="BSFJ01000033">
    <property type="protein sequence ID" value="GLK73785.1"/>
    <property type="molecule type" value="Genomic_DNA"/>
</dbReference>
<sequence length="94" mass="9798">MGMESPDTRREADDSYRARSAGRSICPTGPAAPTEGVTMGKLPNSLSIAIWLVGSLWIVGYIAYLSDAPGEIVLATFVMGLVAGAIELAAAKSR</sequence>
<protein>
    <submittedName>
        <fullName evidence="3">Uncharacterized protein</fullName>
    </submittedName>
</protein>
<keyword evidence="2" id="KW-1133">Transmembrane helix</keyword>